<feature type="transmembrane region" description="Helical" evidence="2">
    <location>
        <begin position="83"/>
        <end position="105"/>
    </location>
</feature>
<keyword evidence="2" id="KW-0812">Transmembrane</keyword>
<evidence type="ECO:0000313" key="3">
    <source>
        <dbReference type="EMBL" id="VDN20954.1"/>
    </source>
</evidence>
<feature type="transmembrane region" description="Helical" evidence="2">
    <location>
        <begin position="57"/>
        <end position="77"/>
    </location>
</feature>
<organism evidence="3 4">
    <name type="scientific">Dibothriocephalus latus</name>
    <name type="common">Fish tapeworm</name>
    <name type="synonym">Diphyllobothrium latum</name>
    <dbReference type="NCBI Taxonomy" id="60516"/>
    <lineage>
        <taxon>Eukaryota</taxon>
        <taxon>Metazoa</taxon>
        <taxon>Spiralia</taxon>
        <taxon>Lophotrochozoa</taxon>
        <taxon>Platyhelminthes</taxon>
        <taxon>Cestoda</taxon>
        <taxon>Eucestoda</taxon>
        <taxon>Diphyllobothriidea</taxon>
        <taxon>Diphyllobothriidae</taxon>
        <taxon>Dibothriocephalus</taxon>
    </lineage>
</organism>
<keyword evidence="4" id="KW-1185">Reference proteome</keyword>
<gene>
    <name evidence="3" type="ORF">DILT_LOCUS13737</name>
</gene>
<dbReference type="Proteomes" id="UP000281553">
    <property type="component" value="Unassembled WGS sequence"/>
</dbReference>
<accession>A0A3P7LVH6</accession>
<evidence type="ECO:0000313" key="4">
    <source>
        <dbReference type="Proteomes" id="UP000281553"/>
    </source>
</evidence>
<name>A0A3P7LVH6_DIBLA</name>
<proteinExistence type="predicted"/>
<keyword evidence="2" id="KW-0472">Membrane</keyword>
<reference evidence="3 4" key="1">
    <citation type="submission" date="2018-11" db="EMBL/GenBank/DDBJ databases">
        <authorList>
            <consortium name="Pathogen Informatics"/>
        </authorList>
    </citation>
    <scope>NUCLEOTIDE SEQUENCE [LARGE SCALE GENOMIC DNA]</scope>
</reference>
<evidence type="ECO:0000256" key="2">
    <source>
        <dbReference type="SAM" id="Phobius"/>
    </source>
</evidence>
<dbReference type="EMBL" id="UYRU01071385">
    <property type="protein sequence ID" value="VDN20954.1"/>
    <property type="molecule type" value="Genomic_DNA"/>
</dbReference>
<dbReference type="AlphaFoldDB" id="A0A3P7LVH6"/>
<feature type="region of interest" description="Disordered" evidence="1">
    <location>
        <begin position="1"/>
        <end position="25"/>
    </location>
</feature>
<dbReference type="InterPro" id="IPR019169">
    <property type="entry name" value="Transmembrane_26"/>
</dbReference>
<evidence type="ECO:0000256" key="1">
    <source>
        <dbReference type="SAM" id="MobiDB-lite"/>
    </source>
</evidence>
<keyword evidence="2" id="KW-1133">Transmembrane helix</keyword>
<protein>
    <submittedName>
        <fullName evidence="3">Uncharacterized protein</fullName>
    </submittedName>
</protein>
<dbReference type="Pfam" id="PF09772">
    <property type="entry name" value="Tmem26"/>
    <property type="match status" value="1"/>
</dbReference>
<sequence>MPAKRPLKDQAAPSPPDTTAGKRSRMASAIRVVRHAMQVGYRGWLVFMHLTVALRAIVVRVIFAGLSLALICLVVYIKKEPFYWMLGVFLVPLLWELFMAARAFVDPHSYSRRLEKW</sequence>